<proteinExistence type="predicted"/>
<dbReference type="Pfam" id="PF00931">
    <property type="entry name" value="NB-ARC"/>
    <property type="match status" value="1"/>
</dbReference>
<dbReference type="SUPFAM" id="SSF52540">
    <property type="entry name" value="P-loop containing nucleoside triphosphate hydrolases"/>
    <property type="match status" value="1"/>
</dbReference>
<dbReference type="Gene3D" id="3.40.50.300">
    <property type="entry name" value="P-loop containing nucleotide triphosphate hydrolases"/>
    <property type="match status" value="1"/>
</dbReference>
<protein>
    <recommendedName>
        <fullName evidence="2">NB-ARC domain-containing protein</fullName>
    </recommendedName>
</protein>
<name>A0A7J6F447_CANSA</name>
<dbReference type="InterPro" id="IPR032675">
    <property type="entry name" value="LRR_dom_sf"/>
</dbReference>
<dbReference type="EMBL" id="JAATIQ010000272">
    <property type="protein sequence ID" value="KAF4365484.1"/>
    <property type="molecule type" value="Genomic_DNA"/>
</dbReference>
<evidence type="ECO:0000313" key="4">
    <source>
        <dbReference type="Proteomes" id="UP000583929"/>
    </source>
</evidence>
<keyword evidence="1" id="KW-0611">Plant defense</keyword>
<sequence length="454" mass="51827">MKFISTPLTSFDKAIKPEIQDTLEKLKPFFRSLETLKLDYLPNLEEWSFVEGGVFPRLKYLRLKWCRKLKASFLADYFPMMRNESSTLVVGGIDGILRVLNHNTGEVVSRTVLAGSISSSRDKNGVVARTRGARLAEDIHIDSVLKIIRPPITCLAVGMKRIVTTHNSNVYSKLAPTINDLHEKMPFSRCLQEKVKRTLSKKKFVFVLDDLWDEDCTKWNVLRSCFKSGLQGSKIIVTTRSTKVASILSIAKTTSSEGDGGGLANYCSHPKYHCQWQEYIVNILKWFVIFRTYKDVRKTMTLRNLRKWSFTEGGVFPRLKNLHIEGCERLKVTLLGDYFPSLTNLSIYSSEVLLPLLLPIPQLMQAPLISLKKITFGRCKKLMYFDEVAFQHLTSLEMLDIYSCDVLQCLPKELPTSLTDLHINQESKGRQGRTGQLLLASQISFSIARKYRHS</sequence>
<dbReference type="Gene3D" id="3.80.10.10">
    <property type="entry name" value="Ribonuclease Inhibitor"/>
    <property type="match status" value="1"/>
</dbReference>
<dbReference type="InterPro" id="IPR002182">
    <property type="entry name" value="NB-ARC"/>
</dbReference>
<dbReference type="PANTHER" id="PTHR36766:SF70">
    <property type="entry name" value="DISEASE RESISTANCE PROTEIN RGA4"/>
    <property type="match status" value="1"/>
</dbReference>
<gene>
    <name evidence="3" type="ORF">G4B88_025663</name>
</gene>
<organism evidence="3 4">
    <name type="scientific">Cannabis sativa</name>
    <name type="common">Hemp</name>
    <name type="synonym">Marijuana</name>
    <dbReference type="NCBI Taxonomy" id="3483"/>
    <lineage>
        <taxon>Eukaryota</taxon>
        <taxon>Viridiplantae</taxon>
        <taxon>Streptophyta</taxon>
        <taxon>Embryophyta</taxon>
        <taxon>Tracheophyta</taxon>
        <taxon>Spermatophyta</taxon>
        <taxon>Magnoliopsida</taxon>
        <taxon>eudicotyledons</taxon>
        <taxon>Gunneridae</taxon>
        <taxon>Pentapetalae</taxon>
        <taxon>rosids</taxon>
        <taxon>fabids</taxon>
        <taxon>Rosales</taxon>
        <taxon>Cannabaceae</taxon>
        <taxon>Cannabis</taxon>
    </lineage>
</organism>
<dbReference type="AlphaFoldDB" id="A0A7J6F447"/>
<feature type="domain" description="NB-ARC" evidence="2">
    <location>
        <begin position="172"/>
        <end position="250"/>
    </location>
</feature>
<evidence type="ECO:0000256" key="1">
    <source>
        <dbReference type="ARBA" id="ARBA00022821"/>
    </source>
</evidence>
<dbReference type="Proteomes" id="UP000583929">
    <property type="component" value="Unassembled WGS sequence"/>
</dbReference>
<dbReference type="GO" id="GO:0043531">
    <property type="term" value="F:ADP binding"/>
    <property type="evidence" value="ECO:0007669"/>
    <property type="project" value="InterPro"/>
</dbReference>
<dbReference type="PANTHER" id="PTHR36766">
    <property type="entry name" value="PLANT BROAD-SPECTRUM MILDEW RESISTANCE PROTEIN RPW8"/>
    <property type="match status" value="1"/>
</dbReference>
<evidence type="ECO:0000259" key="2">
    <source>
        <dbReference type="Pfam" id="PF00931"/>
    </source>
</evidence>
<accession>A0A7J6F447</accession>
<dbReference type="GO" id="GO:0006952">
    <property type="term" value="P:defense response"/>
    <property type="evidence" value="ECO:0007669"/>
    <property type="project" value="UniProtKB-KW"/>
</dbReference>
<dbReference type="SUPFAM" id="SSF52058">
    <property type="entry name" value="L domain-like"/>
    <property type="match status" value="1"/>
</dbReference>
<dbReference type="InterPro" id="IPR027417">
    <property type="entry name" value="P-loop_NTPase"/>
</dbReference>
<dbReference type="PRINTS" id="PR00364">
    <property type="entry name" value="DISEASERSIST"/>
</dbReference>
<comment type="caution">
    <text evidence="3">The sequence shown here is derived from an EMBL/GenBank/DDBJ whole genome shotgun (WGS) entry which is preliminary data.</text>
</comment>
<evidence type="ECO:0000313" key="3">
    <source>
        <dbReference type="EMBL" id="KAF4365484.1"/>
    </source>
</evidence>
<reference evidence="3 4" key="1">
    <citation type="journal article" date="2020" name="bioRxiv">
        <title>Sequence and annotation of 42 cannabis genomes reveals extensive copy number variation in cannabinoid synthesis and pathogen resistance genes.</title>
        <authorList>
            <person name="Mckernan K.J."/>
            <person name="Helbert Y."/>
            <person name="Kane L.T."/>
            <person name="Ebling H."/>
            <person name="Zhang L."/>
            <person name="Liu B."/>
            <person name="Eaton Z."/>
            <person name="Mclaughlin S."/>
            <person name="Kingan S."/>
            <person name="Baybayan P."/>
            <person name="Concepcion G."/>
            <person name="Jordan M."/>
            <person name="Riva A."/>
            <person name="Barbazuk W."/>
            <person name="Harkins T."/>
        </authorList>
    </citation>
    <scope>NUCLEOTIDE SEQUENCE [LARGE SCALE GENOMIC DNA]</scope>
    <source>
        <strain evidence="4">cv. Jamaican Lion 4</strain>
        <tissue evidence="3">Leaf</tissue>
    </source>
</reference>
<keyword evidence="4" id="KW-1185">Reference proteome</keyword>